<dbReference type="RefSeq" id="WP_367593559.1">
    <property type="nucleotide sequence ID" value="NZ_JBFMVT010000001.1"/>
</dbReference>
<protein>
    <submittedName>
        <fullName evidence="2">Uncharacterized protein</fullName>
    </submittedName>
</protein>
<keyword evidence="3" id="KW-1185">Reference proteome</keyword>
<reference evidence="2 3" key="1">
    <citation type="submission" date="2024-07" db="EMBL/GenBank/DDBJ databases">
        <authorList>
            <person name="Wang L."/>
        </authorList>
    </citation>
    <scope>NUCLEOTIDE SEQUENCE [LARGE SCALE GENOMIC DNA]</scope>
    <source>
        <strain evidence="2 3">WL359</strain>
    </source>
</reference>
<dbReference type="Proteomes" id="UP001555342">
    <property type="component" value="Unassembled WGS sequence"/>
</dbReference>
<feature type="transmembrane region" description="Helical" evidence="1">
    <location>
        <begin position="7"/>
        <end position="29"/>
    </location>
</feature>
<accession>A0ABV3NNT4</accession>
<evidence type="ECO:0000256" key="1">
    <source>
        <dbReference type="SAM" id="Phobius"/>
    </source>
</evidence>
<feature type="transmembrane region" description="Helical" evidence="1">
    <location>
        <begin position="49"/>
        <end position="67"/>
    </location>
</feature>
<keyword evidence="1" id="KW-1133">Transmembrane helix</keyword>
<dbReference type="EMBL" id="JBFMVT010000001">
    <property type="protein sequence ID" value="MEW7311188.1"/>
    <property type="molecule type" value="Genomic_DNA"/>
</dbReference>
<organism evidence="2 3">
    <name type="scientific">Buttiauxella gaviniae</name>
    <dbReference type="NCBI Taxonomy" id="82990"/>
    <lineage>
        <taxon>Bacteria</taxon>
        <taxon>Pseudomonadati</taxon>
        <taxon>Pseudomonadota</taxon>
        <taxon>Gammaproteobacteria</taxon>
        <taxon>Enterobacterales</taxon>
        <taxon>Enterobacteriaceae</taxon>
        <taxon>Buttiauxella</taxon>
    </lineage>
</organism>
<keyword evidence="1" id="KW-0472">Membrane</keyword>
<comment type="caution">
    <text evidence="2">The sequence shown here is derived from an EMBL/GenBank/DDBJ whole genome shotgun (WGS) entry which is preliminary data.</text>
</comment>
<evidence type="ECO:0000313" key="3">
    <source>
        <dbReference type="Proteomes" id="UP001555342"/>
    </source>
</evidence>
<keyword evidence="1" id="KW-0812">Transmembrane</keyword>
<gene>
    <name evidence="2" type="ORF">AB1E22_00380</name>
</gene>
<sequence>MENRLLGPIFLCIIILFCGVVSGYTLKLISIYSLPVFSSLLLSTFLKNGSLQTLNIFIIILGIWFIVKTSDSLIKQRIKREVANSLTLEKKVFNARYHAQTDYLTNVLNRRGFENELKEQYQNL</sequence>
<evidence type="ECO:0000313" key="2">
    <source>
        <dbReference type="EMBL" id="MEW7311188.1"/>
    </source>
</evidence>
<proteinExistence type="predicted"/>
<name>A0ABV3NNT4_9ENTR</name>